<dbReference type="PANTHER" id="PTHR21206">
    <property type="entry name" value="SLD5 PROTEIN"/>
    <property type="match status" value="1"/>
</dbReference>
<dbReference type="InterPro" id="IPR036224">
    <property type="entry name" value="GINS_bundle-like_dom_sf"/>
</dbReference>
<dbReference type="GO" id="GO:0000727">
    <property type="term" value="P:double-strand break repair via break-induced replication"/>
    <property type="evidence" value="ECO:0007669"/>
    <property type="project" value="TreeGrafter"/>
</dbReference>
<dbReference type="PANTHER" id="PTHR21206:SF0">
    <property type="entry name" value="DNA REPLICATION COMPLEX GINS PROTEIN SLD5"/>
    <property type="match status" value="1"/>
</dbReference>
<dbReference type="InterPro" id="IPR008591">
    <property type="entry name" value="GINS_Sld5"/>
</dbReference>
<sequence length="348" mass="37774">MSRPGRGFFDDDDDDLVDLETGQESLQSDRAPRPDSLDYDSLNLRSQSPFLPPLPAQGSEANDSYERGSSVATGGRTAGGGRVSSVTGGATAAGAGGGSSVRALRGNTTNGYASTRGDSPSLDDILAGGSSRGRDGRNVQQLLRAWQNEMGAPELLKFPTKVVERVVKDLARRVGVTPFVGIRPGSLTLSLQKELVRKAQSTAGMDESFYLAATVVATENMRASHVLKMYTRERIWKLEQCPEYYLSLADVKQRLYSNEIAHAEGYVRLVKAYQDACAMDAMPEQIARQPPPMPTPDFSKPVFFRARKDCAPVVLPDGETFVFTAGSQHMCRYSTIRALLEAGDIELI</sequence>
<feature type="domain" description="DNA replication complex GINS protein SLD5 C-terminal" evidence="2">
    <location>
        <begin position="296"/>
        <end position="348"/>
    </location>
</feature>
<dbReference type="Pfam" id="PF16922">
    <property type="entry name" value="SLD5_C"/>
    <property type="match status" value="1"/>
</dbReference>
<keyword evidence="4" id="KW-1185">Reference proteome</keyword>
<evidence type="ECO:0000313" key="3">
    <source>
        <dbReference type="EMBL" id="KAG0653899.1"/>
    </source>
</evidence>
<dbReference type="Gene3D" id="3.40.5.60">
    <property type="match status" value="1"/>
</dbReference>
<dbReference type="EMBL" id="PUHQ01000170">
    <property type="protein sequence ID" value="KAG0653899.1"/>
    <property type="molecule type" value="Genomic_DNA"/>
</dbReference>
<accession>A0A9P6VTS0</accession>
<gene>
    <name evidence="3" type="primary">SLD5</name>
    <name evidence="3" type="ORF">C6P46_002161</name>
</gene>
<organism evidence="3 4">
    <name type="scientific">Rhodotorula mucilaginosa</name>
    <name type="common">Yeast</name>
    <name type="synonym">Rhodotorula rubra</name>
    <dbReference type="NCBI Taxonomy" id="5537"/>
    <lineage>
        <taxon>Eukaryota</taxon>
        <taxon>Fungi</taxon>
        <taxon>Dikarya</taxon>
        <taxon>Basidiomycota</taxon>
        <taxon>Pucciniomycotina</taxon>
        <taxon>Microbotryomycetes</taxon>
        <taxon>Sporidiobolales</taxon>
        <taxon>Sporidiobolaceae</taxon>
        <taxon>Rhodotorula</taxon>
    </lineage>
</organism>
<dbReference type="GO" id="GO:0006261">
    <property type="term" value="P:DNA-templated DNA replication"/>
    <property type="evidence" value="ECO:0007669"/>
    <property type="project" value="InterPro"/>
</dbReference>
<dbReference type="Gene3D" id="1.20.58.1030">
    <property type="match status" value="1"/>
</dbReference>
<dbReference type="OrthoDB" id="338231at2759"/>
<dbReference type="CDD" id="cd21692">
    <property type="entry name" value="GINS_B_Sld5"/>
    <property type="match status" value="1"/>
</dbReference>
<dbReference type="SUPFAM" id="SSF160059">
    <property type="entry name" value="PriA/YqbF domain"/>
    <property type="match status" value="1"/>
</dbReference>
<evidence type="ECO:0000313" key="4">
    <source>
        <dbReference type="Proteomes" id="UP000777482"/>
    </source>
</evidence>
<name>A0A9P6VTS0_RHOMI</name>
<dbReference type="SUPFAM" id="SSF158573">
    <property type="entry name" value="GINS helical bundle-like"/>
    <property type="match status" value="1"/>
</dbReference>
<dbReference type="CDD" id="cd11711">
    <property type="entry name" value="GINS_A_Sld5"/>
    <property type="match status" value="1"/>
</dbReference>
<dbReference type="AlphaFoldDB" id="A0A9P6VTS0"/>
<evidence type="ECO:0000256" key="1">
    <source>
        <dbReference type="SAM" id="MobiDB-lite"/>
    </source>
</evidence>
<dbReference type="GO" id="GO:0000811">
    <property type="term" value="C:GINS complex"/>
    <property type="evidence" value="ECO:0007669"/>
    <property type="project" value="TreeGrafter"/>
</dbReference>
<reference evidence="3 4" key="1">
    <citation type="submission" date="2020-11" db="EMBL/GenBank/DDBJ databases">
        <title>Kefir isolates.</title>
        <authorList>
            <person name="Marcisauskas S."/>
            <person name="Kim Y."/>
            <person name="Blasche S."/>
        </authorList>
    </citation>
    <scope>NUCLEOTIDE SEQUENCE [LARGE SCALE GENOMIC DNA]</scope>
    <source>
        <strain evidence="3 4">KR</strain>
    </source>
</reference>
<protein>
    <submittedName>
        <fullName evidence="3">GINS complex subunit</fullName>
    </submittedName>
</protein>
<dbReference type="Proteomes" id="UP000777482">
    <property type="component" value="Unassembled WGS sequence"/>
</dbReference>
<dbReference type="InterPro" id="IPR031633">
    <property type="entry name" value="SLD5_C"/>
</dbReference>
<comment type="caution">
    <text evidence="3">The sequence shown here is derived from an EMBL/GenBank/DDBJ whole genome shotgun (WGS) entry which is preliminary data.</text>
</comment>
<feature type="compositionally biased region" description="Low complexity" evidence="1">
    <location>
        <begin position="83"/>
        <end position="93"/>
    </location>
</feature>
<proteinExistence type="predicted"/>
<dbReference type="InterPro" id="IPR038749">
    <property type="entry name" value="Sld5_GINS_A"/>
</dbReference>
<feature type="region of interest" description="Disordered" evidence="1">
    <location>
        <begin position="1"/>
        <end position="134"/>
    </location>
</feature>
<evidence type="ECO:0000259" key="2">
    <source>
        <dbReference type="Pfam" id="PF16922"/>
    </source>
</evidence>
<feature type="compositionally biased region" description="Polar residues" evidence="1">
    <location>
        <begin position="106"/>
        <end position="118"/>
    </location>
</feature>